<proteinExistence type="predicted"/>
<dbReference type="InterPro" id="IPR004046">
    <property type="entry name" value="GST_C"/>
</dbReference>
<dbReference type="InterPro" id="IPR004045">
    <property type="entry name" value="Glutathione_S-Trfase_N"/>
</dbReference>
<dbReference type="AlphaFoldDB" id="A0A836CC62"/>
<dbReference type="InterPro" id="IPR036282">
    <property type="entry name" value="Glutathione-S-Trfase_C_sf"/>
</dbReference>
<dbReference type="Proteomes" id="UP000664859">
    <property type="component" value="Unassembled WGS sequence"/>
</dbReference>
<feature type="domain" description="GST C-terminal" evidence="2">
    <location>
        <begin position="185"/>
        <end position="309"/>
    </location>
</feature>
<feature type="domain" description="GST N-terminal" evidence="1">
    <location>
        <begin position="47"/>
        <end position="179"/>
    </location>
</feature>
<dbReference type="InterPro" id="IPR050213">
    <property type="entry name" value="GST_superfamily"/>
</dbReference>
<protein>
    <recommendedName>
        <fullName evidence="5">Glutathione S-transferase</fullName>
    </recommendedName>
</protein>
<dbReference type="PANTHER" id="PTHR11571">
    <property type="entry name" value="GLUTATHIONE S-TRANSFERASE"/>
    <property type="match status" value="1"/>
</dbReference>
<dbReference type="Pfam" id="PF14497">
    <property type="entry name" value="GST_C_3"/>
    <property type="match status" value="1"/>
</dbReference>
<evidence type="ECO:0008006" key="5">
    <source>
        <dbReference type="Google" id="ProtNLM"/>
    </source>
</evidence>
<dbReference type="Gene3D" id="1.20.1050.130">
    <property type="match status" value="2"/>
</dbReference>
<dbReference type="EMBL" id="JAFCMP010000412">
    <property type="protein sequence ID" value="KAG5180177.1"/>
    <property type="molecule type" value="Genomic_DNA"/>
</dbReference>
<comment type="caution">
    <text evidence="3">The sequence shown here is derived from an EMBL/GenBank/DDBJ whole genome shotgun (WGS) entry which is preliminary data.</text>
</comment>
<evidence type="ECO:0000313" key="4">
    <source>
        <dbReference type="Proteomes" id="UP000664859"/>
    </source>
</evidence>
<gene>
    <name evidence="3" type="ORF">JKP88DRAFT_264065</name>
</gene>
<dbReference type="PROSITE" id="PS50405">
    <property type="entry name" value="GST_CTER"/>
    <property type="match status" value="1"/>
</dbReference>
<accession>A0A836CC62</accession>
<keyword evidence="4" id="KW-1185">Reference proteome</keyword>
<dbReference type="SUPFAM" id="SSF52833">
    <property type="entry name" value="Thioredoxin-like"/>
    <property type="match status" value="1"/>
</dbReference>
<dbReference type="PROSITE" id="PS50404">
    <property type="entry name" value="GST_NTER"/>
    <property type="match status" value="1"/>
</dbReference>
<sequence>MAPSYVLHYFDVPGRAEAISAVDKQLRVITIGGCFDDDCNLPVLNGFHCALVLHEFHCALQPIRLTLAITGTEFEDHRIAREDWLDFKAKGPLPYGQVPVLEPPYICGSPARAGRQPHVCTSLRYDTRKSGERLGFFEAAPSPRTAPPARVKGDDGATTIIAETSAILGYIVAAHGAAAGMQRADPLEAARVEEFRSAIDSLGAKLSATMYEKDEARKMAARAELAATTLPKGLAAIDARLQDSGYASGDTVTVADIAVSEAVRRVESGVLEGIPTDLAAPYARIAKCAANVRGHPRVVAWHKSREAAA</sequence>
<dbReference type="CDD" id="cd03039">
    <property type="entry name" value="GST_N_Sigma_like"/>
    <property type="match status" value="1"/>
</dbReference>
<organism evidence="3 4">
    <name type="scientific">Tribonema minus</name>
    <dbReference type="NCBI Taxonomy" id="303371"/>
    <lineage>
        <taxon>Eukaryota</taxon>
        <taxon>Sar</taxon>
        <taxon>Stramenopiles</taxon>
        <taxon>Ochrophyta</taxon>
        <taxon>PX clade</taxon>
        <taxon>Xanthophyceae</taxon>
        <taxon>Tribonematales</taxon>
        <taxon>Tribonemataceae</taxon>
        <taxon>Tribonema</taxon>
    </lineage>
</organism>
<dbReference type="OrthoDB" id="420389at2759"/>
<dbReference type="GO" id="GO:0004364">
    <property type="term" value="F:glutathione transferase activity"/>
    <property type="evidence" value="ECO:0007669"/>
    <property type="project" value="TreeGrafter"/>
</dbReference>
<evidence type="ECO:0000259" key="2">
    <source>
        <dbReference type="PROSITE" id="PS50405"/>
    </source>
</evidence>
<reference evidence="3" key="1">
    <citation type="submission" date="2021-02" db="EMBL/GenBank/DDBJ databases">
        <title>First Annotated Genome of the Yellow-green Alga Tribonema minus.</title>
        <authorList>
            <person name="Mahan K.M."/>
        </authorList>
    </citation>
    <scope>NUCLEOTIDE SEQUENCE</scope>
    <source>
        <strain evidence="3">UTEX B ZZ1240</strain>
    </source>
</reference>
<dbReference type="InterPro" id="IPR010987">
    <property type="entry name" value="Glutathione-S-Trfase_C-like"/>
</dbReference>
<dbReference type="SUPFAM" id="SSF47616">
    <property type="entry name" value="GST C-terminal domain-like"/>
    <property type="match status" value="1"/>
</dbReference>
<evidence type="ECO:0000259" key="1">
    <source>
        <dbReference type="PROSITE" id="PS50404"/>
    </source>
</evidence>
<dbReference type="PANTHER" id="PTHR11571:SF252">
    <property type="entry name" value="GLUTATHIONE S-TRANSFERASE"/>
    <property type="match status" value="1"/>
</dbReference>
<dbReference type="GO" id="GO:0006749">
    <property type="term" value="P:glutathione metabolic process"/>
    <property type="evidence" value="ECO:0007669"/>
    <property type="project" value="TreeGrafter"/>
</dbReference>
<name>A0A836CC62_9STRA</name>
<evidence type="ECO:0000313" key="3">
    <source>
        <dbReference type="EMBL" id="KAG5180177.1"/>
    </source>
</evidence>
<dbReference type="InterPro" id="IPR036249">
    <property type="entry name" value="Thioredoxin-like_sf"/>
</dbReference>